<proteinExistence type="predicted"/>
<sequence length="71" mass="8660">MNIEGIFLLPISLNIEYKTVKGTIPKRDKINRKSQFSSYRFFFRIIGRFYFFVFQLQEFINLKNIFTSCEY</sequence>
<comment type="caution">
    <text evidence="1">The sequence shown here is derived from an EMBL/GenBank/DDBJ whole genome shotgun (WGS) entry which is preliminary data.</text>
</comment>
<name>M6FQ70_9LEPT</name>
<gene>
    <name evidence="1" type="ORF">LEP1GSC038_4415</name>
</gene>
<dbReference type="Proteomes" id="UP000012101">
    <property type="component" value="Unassembled WGS sequence"/>
</dbReference>
<evidence type="ECO:0000313" key="2">
    <source>
        <dbReference type="Proteomes" id="UP000012101"/>
    </source>
</evidence>
<evidence type="ECO:0000313" key="1">
    <source>
        <dbReference type="EMBL" id="EMM74610.1"/>
    </source>
</evidence>
<accession>M6FQ70</accession>
<organism evidence="1 2">
    <name type="scientific">Leptospira weilii str. 2006001855</name>
    <dbReference type="NCBI Taxonomy" id="996804"/>
    <lineage>
        <taxon>Bacteria</taxon>
        <taxon>Pseudomonadati</taxon>
        <taxon>Spirochaetota</taxon>
        <taxon>Spirochaetia</taxon>
        <taxon>Leptospirales</taxon>
        <taxon>Leptospiraceae</taxon>
        <taxon>Leptospira</taxon>
    </lineage>
</organism>
<protein>
    <submittedName>
        <fullName evidence="1">Uncharacterized protein</fullName>
    </submittedName>
</protein>
<dbReference type="AlphaFoldDB" id="M6FQ70"/>
<reference evidence="1 2" key="1">
    <citation type="submission" date="2013-01" db="EMBL/GenBank/DDBJ databases">
        <authorList>
            <person name="Harkins D.M."/>
            <person name="Durkin A.S."/>
            <person name="Brinkac L.M."/>
            <person name="Haft D.H."/>
            <person name="Selengut J.D."/>
            <person name="Sanka R."/>
            <person name="DePew J."/>
            <person name="Purushe J."/>
            <person name="Hospenthal D.R."/>
            <person name="Murray C.K."/>
            <person name="Pimentel G."/>
            <person name="Wasfy M."/>
            <person name="Vinetz J.M."/>
            <person name="Sutton G.G."/>
            <person name="Nierman W.C."/>
            <person name="Fouts D.E."/>
        </authorList>
    </citation>
    <scope>NUCLEOTIDE SEQUENCE [LARGE SCALE GENOMIC DNA]</scope>
    <source>
        <strain evidence="1 2">2006001855</strain>
    </source>
</reference>
<dbReference type="EMBL" id="AFJM02000009">
    <property type="protein sequence ID" value="EMM74610.1"/>
    <property type="molecule type" value="Genomic_DNA"/>
</dbReference>